<keyword evidence="3" id="KW-1185">Reference proteome</keyword>
<gene>
    <name evidence="2" type="ORF">EMPG_12563</name>
</gene>
<dbReference type="AlphaFoldDB" id="A0A0H1BN21"/>
<comment type="caution">
    <text evidence="2">The sequence shown here is derived from an EMBL/GenBank/DDBJ whole genome shotgun (WGS) entry which is preliminary data.</text>
</comment>
<accession>A0A0H1BN21</accession>
<dbReference type="STRING" id="2060906.A0A0H1BN21"/>
<evidence type="ECO:0000313" key="2">
    <source>
        <dbReference type="EMBL" id="KLJ12402.1"/>
    </source>
</evidence>
<name>A0A0H1BN21_9EURO</name>
<sequence length="140" mass="15868">MCNGFSSRTSQGGATAFLRPLDTEADETASNNALFDYQITLREHRTAEREAIHFYINRPTGEQAEQTQLQPCPVETFRAYWVEIQYVLIPRRTPAPPPFPAPESNAAGRSRDLAHSSSQHETPHWPEEDWWQLDGTEVAA</sequence>
<dbReference type="OrthoDB" id="4158189at2759"/>
<evidence type="ECO:0000313" key="3">
    <source>
        <dbReference type="Proteomes" id="UP000053573"/>
    </source>
</evidence>
<evidence type="ECO:0000256" key="1">
    <source>
        <dbReference type="SAM" id="MobiDB-lite"/>
    </source>
</evidence>
<organism evidence="2 3">
    <name type="scientific">Blastomyces silverae</name>
    <dbReference type="NCBI Taxonomy" id="2060906"/>
    <lineage>
        <taxon>Eukaryota</taxon>
        <taxon>Fungi</taxon>
        <taxon>Dikarya</taxon>
        <taxon>Ascomycota</taxon>
        <taxon>Pezizomycotina</taxon>
        <taxon>Eurotiomycetes</taxon>
        <taxon>Eurotiomycetidae</taxon>
        <taxon>Onygenales</taxon>
        <taxon>Ajellomycetaceae</taxon>
        <taxon>Blastomyces</taxon>
    </lineage>
</organism>
<dbReference type="EMBL" id="LDEV01000937">
    <property type="protein sequence ID" value="KLJ12402.1"/>
    <property type="molecule type" value="Genomic_DNA"/>
</dbReference>
<proteinExistence type="predicted"/>
<dbReference type="Proteomes" id="UP000053573">
    <property type="component" value="Unassembled WGS sequence"/>
</dbReference>
<reference evidence="3" key="1">
    <citation type="journal article" date="2015" name="PLoS Genet.">
        <title>The dynamic genome and transcriptome of the human fungal pathogen Blastomyces and close relative Emmonsia.</title>
        <authorList>
            <person name="Munoz J.F."/>
            <person name="Gauthier G.M."/>
            <person name="Desjardins C.A."/>
            <person name="Gallo J.E."/>
            <person name="Holder J."/>
            <person name="Sullivan T.D."/>
            <person name="Marty A.J."/>
            <person name="Carmen J.C."/>
            <person name="Chen Z."/>
            <person name="Ding L."/>
            <person name="Gujja S."/>
            <person name="Magrini V."/>
            <person name="Misas E."/>
            <person name="Mitreva M."/>
            <person name="Priest M."/>
            <person name="Saif S."/>
            <person name="Whiston E.A."/>
            <person name="Young S."/>
            <person name="Zeng Q."/>
            <person name="Goldman W.E."/>
            <person name="Mardis E.R."/>
            <person name="Taylor J.W."/>
            <person name="McEwen J.G."/>
            <person name="Clay O.K."/>
            <person name="Klein B.S."/>
            <person name="Cuomo C.A."/>
        </authorList>
    </citation>
    <scope>NUCLEOTIDE SEQUENCE [LARGE SCALE GENOMIC DNA]</scope>
    <source>
        <strain evidence="3">UAMH 139</strain>
    </source>
</reference>
<feature type="region of interest" description="Disordered" evidence="1">
    <location>
        <begin position="92"/>
        <end position="140"/>
    </location>
</feature>
<protein>
    <submittedName>
        <fullName evidence="2">Uncharacterized protein</fullName>
    </submittedName>
</protein>